<keyword evidence="3" id="KW-0479">Metal-binding</keyword>
<dbReference type="InterPro" id="IPR010980">
    <property type="entry name" value="Cyt_c/b562"/>
</dbReference>
<keyword evidence="5" id="KW-0408">Iron</keyword>
<dbReference type="SUPFAM" id="SSF47175">
    <property type="entry name" value="Cytochromes"/>
    <property type="match status" value="1"/>
</dbReference>
<evidence type="ECO:0000256" key="1">
    <source>
        <dbReference type="ARBA" id="ARBA00022448"/>
    </source>
</evidence>
<reference evidence="7 8" key="1">
    <citation type="submission" date="2016-10" db="EMBL/GenBank/DDBJ databases">
        <authorList>
            <person name="Varghese N."/>
            <person name="Submissions S."/>
        </authorList>
    </citation>
    <scope>NUCLEOTIDE SEQUENCE [LARGE SCALE GENOMIC DNA]</scope>
    <source>
        <strain evidence="7 8">DSM 16392</strain>
    </source>
</reference>
<dbReference type="PROSITE" id="PS51009">
    <property type="entry name" value="CYTCII"/>
    <property type="match status" value="1"/>
</dbReference>
<dbReference type="InterPro" id="IPR002321">
    <property type="entry name" value="Cyt_c_II"/>
</dbReference>
<feature type="chain" id="PRO_5045233713" evidence="6">
    <location>
        <begin position="20"/>
        <end position="153"/>
    </location>
</feature>
<keyword evidence="6" id="KW-0732">Signal</keyword>
<evidence type="ECO:0000313" key="8">
    <source>
        <dbReference type="Proteomes" id="UP000199598"/>
    </source>
</evidence>
<keyword evidence="4" id="KW-0249">Electron transport</keyword>
<dbReference type="Pfam" id="PF01322">
    <property type="entry name" value="Cytochrom_C_2"/>
    <property type="match status" value="1"/>
</dbReference>
<evidence type="ECO:0000313" key="7">
    <source>
        <dbReference type="EMBL" id="SFK95199.1"/>
    </source>
</evidence>
<protein>
    <submittedName>
        <fullName evidence="7">Cytochrome c556</fullName>
    </submittedName>
</protein>
<evidence type="ECO:0000256" key="5">
    <source>
        <dbReference type="ARBA" id="ARBA00023004"/>
    </source>
</evidence>
<dbReference type="PIRSF" id="PIRSF000027">
    <property type="entry name" value="Cytc_c_prime"/>
    <property type="match status" value="1"/>
</dbReference>
<evidence type="ECO:0000256" key="4">
    <source>
        <dbReference type="ARBA" id="ARBA00022982"/>
    </source>
</evidence>
<gene>
    <name evidence="7" type="ORF">SAMN04488518_11298</name>
</gene>
<evidence type="ECO:0000256" key="3">
    <source>
        <dbReference type="ARBA" id="ARBA00022723"/>
    </source>
</evidence>
<keyword evidence="2" id="KW-0349">Heme</keyword>
<evidence type="ECO:0000256" key="2">
    <source>
        <dbReference type="ARBA" id="ARBA00022617"/>
    </source>
</evidence>
<keyword evidence="1" id="KW-0813">Transport</keyword>
<organism evidence="7 8">
    <name type="scientific">Pseudovibrio ascidiaceicola</name>
    <dbReference type="NCBI Taxonomy" id="285279"/>
    <lineage>
        <taxon>Bacteria</taxon>
        <taxon>Pseudomonadati</taxon>
        <taxon>Pseudomonadota</taxon>
        <taxon>Alphaproteobacteria</taxon>
        <taxon>Hyphomicrobiales</taxon>
        <taxon>Stappiaceae</taxon>
        <taxon>Pseudovibrio</taxon>
    </lineage>
</organism>
<comment type="caution">
    <text evidence="7">The sequence shown here is derived from an EMBL/GenBank/DDBJ whole genome shotgun (WGS) entry which is preliminary data.</text>
</comment>
<proteinExistence type="predicted"/>
<name>A0A1I4DQI0_9HYPH</name>
<accession>A0A1I4DQI0</accession>
<dbReference type="InterPro" id="IPR012127">
    <property type="entry name" value="Cyt_c_prime"/>
</dbReference>
<dbReference type="EMBL" id="FOSK01000012">
    <property type="protein sequence ID" value="SFK95199.1"/>
    <property type="molecule type" value="Genomic_DNA"/>
</dbReference>
<dbReference type="Gene3D" id="1.20.120.10">
    <property type="entry name" value="Cytochrome c/b562"/>
    <property type="match status" value="1"/>
</dbReference>
<evidence type="ECO:0000256" key="6">
    <source>
        <dbReference type="SAM" id="SignalP"/>
    </source>
</evidence>
<feature type="signal peptide" evidence="6">
    <location>
        <begin position="1"/>
        <end position="19"/>
    </location>
</feature>
<sequence>MRKLLITALVAMTATSAFAADTTKDDVVDARRAYFTLLGHDMGALAAMAKGEIEYSPEKAKAAAGNMMTVASYNAAGLYVPGTSNADLPGKTRALPVIWEDMAGYQAKGKDFYQALVALNEVAGEGRPALGKALGKLGGTCKGCHKEFRAKDF</sequence>
<keyword evidence="8" id="KW-1185">Reference proteome</keyword>
<dbReference type="RefSeq" id="WP_093522364.1">
    <property type="nucleotide sequence ID" value="NZ_FOSK01000012.1"/>
</dbReference>
<dbReference type="Proteomes" id="UP000199598">
    <property type="component" value="Unassembled WGS sequence"/>
</dbReference>